<name>A0ABS0D4M9_9NOCA</name>
<proteinExistence type="predicted"/>
<dbReference type="SUPFAM" id="SSF69118">
    <property type="entry name" value="AhpD-like"/>
    <property type="match status" value="1"/>
</dbReference>
<sequence length="124" mass="13111">MSGTQPAEQQSRTRARGLAKMGEVYGFDFADGQDELFAITADHLFAGIWSRPGLTLRDRRLLLLGALAAGDMFDVAGIQVGAALHNEELSAEQLREAARFLGDHLGSAPGEGLDAVVTAALDDA</sequence>
<comment type="caution">
    <text evidence="1">The sequence shown here is derived from an EMBL/GenBank/DDBJ whole genome shotgun (WGS) entry which is preliminary data.</text>
</comment>
<evidence type="ECO:0000313" key="2">
    <source>
        <dbReference type="Proteomes" id="UP000707731"/>
    </source>
</evidence>
<dbReference type="Gene3D" id="1.20.1290.10">
    <property type="entry name" value="AhpD-like"/>
    <property type="match status" value="1"/>
</dbReference>
<accession>A0ABS0D4M9</accession>
<dbReference type="InterPro" id="IPR029032">
    <property type="entry name" value="AhpD-like"/>
</dbReference>
<reference evidence="1 2" key="1">
    <citation type="submission" date="2020-10" db="EMBL/GenBank/DDBJ databases">
        <title>Identification of Nocardia species via Next-generation sequencing and recognition of intraspecies genetic diversity.</title>
        <authorList>
            <person name="Li P."/>
            <person name="Li P."/>
            <person name="Lu B."/>
        </authorList>
    </citation>
    <scope>NUCLEOTIDE SEQUENCE [LARGE SCALE GENOMIC DNA]</scope>
    <source>
        <strain evidence="1 2">BJ06-0143</strain>
    </source>
</reference>
<dbReference type="EMBL" id="JADLQN010000001">
    <property type="protein sequence ID" value="MBF6353440.1"/>
    <property type="molecule type" value="Genomic_DNA"/>
</dbReference>
<dbReference type="RefSeq" id="WP_195000352.1">
    <property type="nucleotide sequence ID" value="NZ_JADLQN010000001.1"/>
</dbReference>
<organism evidence="1 2">
    <name type="scientific">Nocardia higoensis</name>
    <dbReference type="NCBI Taxonomy" id="228599"/>
    <lineage>
        <taxon>Bacteria</taxon>
        <taxon>Bacillati</taxon>
        <taxon>Actinomycetota</taxon>
        <taxon>Actinomycetes</taxon>
        <taxon>Mycobacteriales</taxon>
        <taxon>Nocardiaceae</taxon>
        <taxon>Nocardia</taxon>
    </lineage>
</organism>
<gene>
    <name evidence="1" type="ORF">IU449_02570</name>
</gene>
<dbReference type="Proteomes" id="UP000707731">
    <property type="component" value="Unassembled WGS sequence"/>
</dbReference>
<evidence type="ECO:0000313" key="1">
    <source>
        <dbReference type="EMBL" id="MBF6353440.1"/>
    </source>
</evidence>
<protein>
    <submittedName>
        <fullName evidence="1">Carboxymuconolactone decarboxylase family protein</fullName>
    </submittedName>
</protein>
<keyword evidence="2" id="KW-1185">Reference proteome</keyword>